<dbReference type="InterPro" id="IPR037207">
    <property type="entry name" value="Nuop51_4Fe4S-bd_sf"/>
</dbReference>
<dbReference type="Proteomes" id="UP000522688">
    <property type="component" value="Unassembled WGS sequence"/>
</dbReference>
<protein>
    <submittedName>
        <fullName evidence="9 10">Oxidoreductase</fullName>
    </submittedName>
</protein>
<dbReference type="PANTHER" id="PTHR43578">
    <property type="entry name" value="NADH-QUINONE OXIDOREDUCTASE SUBUNIT F"/>
    <property type="match status" value="1"/>
</dbReference>
<evidence type="ECO:0000313" key="9">
    <source>
        <dbReference type="EMBL" id="GEK83660.1"/>
    </source>
</evidence>
<evidence type="ECO:0000313" key="11">
    <source>
        <dbReference type="Proteomes" id="UP000321154"/>
    </source>
</evidence>
<dbReference type="SUPFAM" id="SSF142984">
    <property type="entry name" value="Nqo1 middle domain-like"/>
    <property type="match status" value="1"/>
</dbReference>
<feature type="region of interest" description="Disordered" evidence="6">
    <location>
        <begin position="87"/>
        <end position="106"/>
    </location>
</feature>
<feature type="region of interest" description="Disordered" evidence="6">
    <location>
        <begin position="1"/>
        <end position="23"/>
    </location>
</feature>
<accession>A0A7W3JK15</accession>
<feature type="compositionally biased region" description="Low complexity" evidence="6">
    <location>
        <begin position="87"/>
        <end position="104"/>
    </location>
</feature>
<dbReference type="Gene3D" id="1.20.1440.230">
    <property type="entry name" value="NADH-ubiquinone oxidoreductase 51kDa subunit, iron-sulphur binding domain"/>
    <property type="match status" value="1"/>
</dbReference>
<evidence type="ECO:0000259" key="7">
    <source>
        <dbReference type="Pfam" id="PF01512"/>
    </source>
</evidence>
<dbReference type="Gene3D" id="3.10.20.600">
    <property type="match status" value="1"/>
</dbReference>
<comment type="caution">
    <text evidence="10">The sequence shown here is derived from an EMBL/GenBank/DDBJ whole genome shotgun (WGS) entry which is preliminary data.</text>
</comment>
<evidence type="ECO:0000256" key="4">
    <source>
        <dbReference type="ARBA" id="ARBA00023004"/>
    </source>
</evidence>
<dbReference type="EMBL" id="BJUV01000018">
    <property type="protein sequence ID" value="GEK83660.1"/>
    <property type="molecule type" value="Genomic_DNA"/>
</dbReference>
<evidence type="ECO:0000256" key="1">
    <source>
        <dbReference type="ARBA" id="ARBA00007523"/>
    </source>
</evidence>
<keyword evidence="11" id="KW-1185">Reference proteome</keyword>
<reference evidence="9 11" key="1">
    <citation type="submission" date="2019-07" db="EMBL/GenBank/DDBJ databases">
        <title>Whole genome shotgun sequence of Frigoribacterium faeni NBRC 103066.</title>
        <authorList>
            <person name="Hosoyama A."/>
            <person name="Uohara A."/>
            <person name="Ohji S."/>
            <person name="Ichikawa N."/>
        </authorList>
    </citation>
    <scope>NUCLEOTIDE SEQUENCE [LARGE SCALE GENOMIC DNA]</scope>
    <source>
        <strain evidence="9 11">NBRC 103066</strain>
    </source>
</reference>
<keyword evidence="2" id="KW-0004">4Fe-4S</keyword>
<evidence type="ECO:0000256" key="6">
    <source>
        <dbReference type="SAM" id="MobiDB-lite"/>
    </source>
</evidence>
<feature type="domain" description="NADH-ubiquinone oxidoreductase 51kDa subunit FMN-binding" evidence="7">
    <location>
        <begin position="63"/>
        <end position="258"/>
    </location>
</feature>
<keyword evidence="5" id="KW-0411">Iron-sulfur</keyword>
<feature type="compositionally biased region" description="Basic and acidic residues" evidence="6">
    <location>
        <begin position="478"/>
        <end position="536"/>
    </location>
</feature>
<keyword evidence="4" id="KW-0408">Iron</keyword>
<dbReference type="Proteomes" id="UP000321154">
    <property type="component" value="Unassembled WGS sequence"/>
</dbReference>
<evidence type="ECO:0000313" key="10">
    <source>
        <dbReference type="EMBL" id="MBA8814248.1"/>
    </source>
</evidence>
<dbReference type="InterPro" id="IPR037225">
    <property type="entry name" value="Nuo51_FMN-bd_sf"/>
</dbReference>
<reference evidence="10 12" key="2">
    <citation type="submission" date="2020-07" db="EMBL/GenBank/DDBJ databases">
        <title>Sequencing the genomes of 1000 actinobacteria strains.</title>
        <authorList>
            <person name="Klenk H.-P."/>
        </authorList>
    </citation>
    <scope>NUCLEOTIDE SEQUENCE [LARGE SCALE GENOMIC DNA]</scope>
    <source>
        <strain evidence="10 12">DSM 10309</strain>
    </source>
</reference>
<dbReference type="InterPro" id="IPR019575">
    <property type="entry name" value="Nuop51_4Fe4S-bd"/>
</dbReference>
<dbReference type="GO" id="GO:0051539">
    <property type="term" value="F:4 iron, 4 sulfur cluster binding"/>
    <property type="evidence" value="ECO:0007669"/>
    <property type="project" value="UniProtKB-KW"/>
</dbReference>
<name>A0A7W3JK15_9MICO</name>
<sequence length="551" mass="55756">MTILESPRASTSGTPGRAVPVTPPLGARRLFAAPAADLATHLATLGPVPWALAGPGLLAELETSGLDGRGGAHVALWRKVAATRDAATRTSSARAGAARTGSGSPLVVANGAEGEPLSGKDATLIEHAPHLVIDGAVLAAATIGSGEIVLYTTARLLPSFARAVAERDDVRLDERAPGRRGPRRPGWPTRDGRRAASALLVRLVEAPETFLSGEASAAVAAVEGRPALPADRVQRLAVSGAHGRPTLVQNVETLAHVALIARFGAAWWRSIGPSDDPGTRLVTVSGGDGRAPASPGGAVPVAPAGQVFEVTGSLSLRRIVAAAGIDPDGLRAVLVGGFHGAWLPASALDVPFTREALAPYGAAPGAGIVHAIRIDQCGLEAAAGIASYLAGQSARQCGPCLNGLPRLADVLGRLARREPAAWLPAEVARLADLVAGRGSCHHPDGTARLVLSSLTVFADDVQAHLAGRCLAERGVAERGVAERGSGEHGAAERGSGEHGAAERGSGEHGAAERGLGDRGVVERASAERGVAERGLGDRGPAGHAPVAGARS</sequence>
<comment type="similarity">
    <text evidence="1">Belongs to the complex I 51 kDa subunit family.</text>
</comment>
<dbReference type="PANTHER" id="PTHR43578:SF3">
    <property type="entry name" value="NADH-QUINONE OXIDOREDUCTASE SUBUNIT F"/>
    <property type="match status" value="1"/>
</dbReference>
<dbReference type="Gene3D" id="3.40.50.11540">
    <property type="entry name" value="NADH-ubiquinone oxidoreductase 51kDa subunit"/>
    <property type="match status" value="1"/>
</dbReference>
<dbReference type="AlphaFoldDB" id="A0A7W3JK15"/>
<evidence type="ECO:0000256" key="5">
    <source>
        <dbReference type="ARBA" id="ARBA00023014"/>
    </source>
</evidence>
<dbReference type="RefSeq" id="WP_146855607.1">
    <property type="nucleotide sequence ID" value="NZ_BAAAHR010000007.1"/>
</dbReference>
<dbReference type="Pfam" id="PF01512">
    <property type="entry name" value="Complex1_51K"/>
    <property type="match status" value="1"/>
</dbReference>
<dbReference type="GO" id="GO:0046872">
    <property type="term" value="F:metal ion binding"/>
    <property type="evidence" value="ECO:0007669"/>
    <property type="project" value="UniProtKB-KW"/>
</dbReference>
<feature type="domain" description="NADH-ubiquinone oxidoreductase 51kDa subunit iron-sulphur binding" evidence="8">
    <location>
        <begin position="381"/>
        <end position="464"/>
    </location>
</feature>
<evidence type="ECO:0000313" key="12">
    <source>
        <dbReference type="Proteomes" id="UP000522688"/>
    </source>
</evidence>
<keyword evidence="3" id="KW-0479">Metal-binding</keyword>
<dbReference type="OrthoDB" id="9805533at2"/>
<keyword evidence="10" id="KW-0830">Ubiquinone</keyword>
<dbReference type="InterPro" id="IPR011538">
    <property type="entry name" value="Nuo51_FMN-bd"/>
</dbReference>
<gene>
    <name evidence="10" type="ORF">FB463_002514</name>
    <name evidence="9" type="ORF">FFA01_19690</name>
</gene>
<evidence type="ECO:0000256" key="2">
    <source>
        <dbReference type="ARBA" id="ARBA00022485"/>
    </source>
</evidence>
<organism evidence="10 12">
    <name type="scientific">Frigoribacterium faeni</name>
    <dbReference type="NCBI Taxonomy" id="145483"/>
    <lineage>
        <taxon>Bacteria</taxon>
        <taxon>Bacillati</taxon>
        <taxon>Actinomycetota</taxon>
        <taxon>Actinomycetes</taxon>
        <taxon>Micrococcales</taxon>
        <taxon>Microbacteriaceae</taxon>
        <taxon>Frigoribacterium</taxon>
    </lineage>
</organism>
<dbReference type="Pfam" id="PF10589">
    <property type="entry name" value="NADH_4Fe-4S"/>
    <property type="match status" value="1"/>
</dbReference>
<evidence type="ECO:0000256" key="3">
    <source>
        <dbReference type="ARBA" id="ARBA00022723"/>
    </source>
</evidence>
<evidence type="ECO:0000259" key="8">
    <source>
        <dbReference type="Pfam" id="PF10589"/>
    </source>
</evidence>
<dbReference type="EMBL" id="JACGWW010000003">
    <property type="protein sequence ID" value="MBA8814248.1"/>
    <property type="molecule type" value="Genomic_DNA"/>
</dbReference>
<feature type="region of interest" description="Disordered" evidence="6">
    <location>
        <begin position="478"/>
        <end position="551"/>
    </location>
</feature>
<proteinExistence type="inferred from homology"/>
<dbReference type="SUPFAM" id="SSF140490">
    <property type="entry name" value="Nqo1C-terminal domain-like"/>
    <property type="match status" value="1"/>
</dbReference>
<dbReference type="SUPFAM" id="SSF142019">
    <property type="entry name" value="Nqo1 FMN-binding domain-like"/>
    <property type="match status" value="1"/>
</dbReference>